<evidence type="ECO:0000256" key="5">
    <source>
        <dbReference type="ARBA" id="ARBA00022777"/>
    </source>
</evidence>
<evidence type="ECO:0000256" key="2">
    <source>
        <dbReference type="ARBA" id="ARBA00012438"/>
    </source>
</evidence>
<evidence type="ECO:0000256" key="7">
    <source>
        <dbReference type="ARBA" id="ARBA00023012"/>
    </source>
</evidence>
<keyword evidence="10" id="KW-1185">Reference proteome</keyword>
<dbReference type="InterPro" id="IPR036890">
    <property type="entry name" value="HATPase_C_sf"/>
</dbReference>
<evidence type="ECO:0000256" key="6">
    <source>
        <dbReference type="ARBA" id="ARBA00022840"/>
    </source>
</evidence>
<proteinExistence type="predicted"/>
<evidence type="ECO:0000256" key="4">
    <source>
        <dbReference type="ARBA" id="ARBA00022741"/>
    </source>
</evidence>
<keyword evidence="3" id="KW-0808">Transferase</keyword>
<reference evidence="9 10" key="1">
    <citation type="submission" date="2023-11" db="EMBL/GenBank/DDBJ databases">
        <title>Draft genome of Azohydromonas lata strain H1 (DSM1123), a polyhydroxyalkanoate producer.</title>
        <authorList>
            <person name="Traversa D."/>
            <person name="D'Addabbo P."/>
            <person name="Pazzani C."/>
            <person name="Manzari C."/>
            <person name="Chiara M."/>
            <person name="Scrascia M."/>
        </authorList>
    </citation>
    <scope>NUCLEOTIDE SEQUENCE [LARGE SCALE GENOMIC DNA]</scope>
    <source>
        <strain evidence="9 10">H1</strain>
    </source>
</reference>
<dbReference type="EMBL" id="JAXOJX010000004">
    <property type="protein sequence ID" value="MDZ5455946.1"/>
    <property type="molecule type" value="Genomic_DNA"/>
</dbReference>
<evidence type="ECO:0000259" key="8">
    <source>
        <dbReference type="PROSITE" id="PS50109"/>
    </source>
</evidence>
<gene>
    <name evidence="9" type="ORF">SM757_05120</name>
</gene>
<dbReference type="Proteomes" id="UP001293718">
    <property type="component" value="Unassembled WGS sequence"/>
</dbReference>
<keyword evidence="4" id="KW-0547">Nucleotide-binding</keyword>
<comment type="caution">
    <text evidence="9">The sequence shown here is derived from an EMBL/GenBank/DDBJ whole genome shotgun (WGS) entry which is preliminary data.</text>
</comment>
<dbReference type="PANTHER" id="PTHR43065">
    <property type="entry name" value="SENSOR HISTIDINE KINASE"/>
    <property type="match status" value="1"/>
</dbReference>
<comment type="catalytic activity">
    <reaction evidence="1">
        <text>ATP + protein L-histidine = ADP + protein N-phospho-L-histidine.</text>
        <dbReference type="EC" id="2.7.13.3"/>
    </reaction>
</comment>
<keyword evidence="7" id="KW-0902">Two-component regulatory system</keyword>
<dbReference type="PANTHER" id="PTHR43065:SF46">
    <property type="entry name" value="C4-DICARBOXYLATE TRANSPORT SENSOR PROTEIN DCTB"/>
    <property type="match status" value="1"/>
</dbReference>
<dbReference type="InterPro" id="IPR005467">
    <property type="entry name" value="His_kinase_dom"/>
</dbReference>
<dbReference type="InterPro" id="IPR003594">
    <property type="entry name" value="HATPase_dom"/>
</dbReference>
<dbReference type="Gene3D" id="3.30.565.10">
    <property type="entry name" value="Histidine kinase-like ATPase, C-terminal domain"/>
    <property type="match status" value="1"/>
</dbReference>
<accession>A0ABU5IBG4</accession>
<dbReference type="SMART" id="SM00387">
    <property type="entry name" value="HATPase_c"/>
    <property type="match status" value="1"/>
</dbReference>
<feature type="domain" description="Histidine kinase" evidence="8">
    <location>
        <begin position="1"/>
        <end position="208"/>
    </location>
</feature>
<dbReference type="GO" id="GO:0005524">
    <property type="term" value="F:ATP binding"/>
    <property type="evidence" value="ECO:0007669"/>
    <property type="project" value="UniProtKB-KW"/>
</dbReference>
<name>A0ABU5IBG4_9BURK</name>
<dbReference type="PRINTS" id="PR00344">
    <property type="entry name" value="BCTRLSENSOR"/>
</dbReference>
<evidence type="ECO:0000256" key="1">
    <source>
        <dbReference type="ARBA" id="ARBA00000085"/>
    </source>
</evidence>
<dbReference type="RefSeq" id="WP_322464628.1">
    <property type="nucleotide sequence ID" value="NZ_JAXOJX010000004.1"/>
</dbReference>
<dbReference type="Pfam" id="PF02518">
    <property type="entry name" value="HATPase_c"/>
    <property type="match status" value="1"/>
</dbReference>
<keyword evidence="6 9" id="KW-0067">ATP-binding</keyword>
<dbReference type="SUPFAM" id="SSF55874">
    <property type="entry name" value="ATPase domain of HSP90 chaperone/DNA topoisomerase II/histidine kinase"/>
    <property type="match status" value="1"/>
</dbReference>
<feature type="non-terminal residue" evidence="9">
    <location>
        <position position="1"/>
    </location>
</feature>
<dbReference type="InterPro" id="IPR004358">
    <property type="entry name" value="Sig_transdc_His_kin-like_C"/>
</dbReference>
<dbReference type="EC" id="2.7.13.3" evidence="2"/>
<dbReference type="PROSITE" id="PS50109">
    <property type="entry name" value="HIS_KIN"/>
    <property type="match status" value="1"/>
</dbReference>
<sequence>GTRAALRLLPAGPPPQEDDLDTARQALELAAAQARRAADVLARLRRLVERPSAEAILQPVHLEATAAALLSLLAPELRRRGVHAQLSGQAPAAWADPVALEQIVLNLLTNALQALEAAPPAVPARIELQVQADAAAARARLVVRDNGPGIAAQALPRLFEPFFTTRQDGLGLGLPLCESLAQAMGGSLAARNAAPQGAEFVLDLPLAPASRTASPPSPP</sequence>
<evidence type="ECO:0000313" key="9">
    <source>
        <dbReference type="EMBL" id="MDZ5455946.1"/>
    </source>
</evidence>
<evidence type="ECO:0000313" key="10">
    <source>
        <dbReference type="Proteomes" id="UP001293718"/>
    </source>
</evidence>
<protein>
    <recommendedName>
        <fullName evidence="2">histidine kinase</fullName>
        <ecNumber evidence="2">2.7.13.3</ecNumber>
    </recommendedName>
</protein>
<evidence type="ECO:0000256" key="3">
    <source>
        <dbReference type="ARBA" id="ARBA00022679"/>
    </source>
</evidence>
<organism evidence="9 10">
    <name type="scientific">Azohydromonas lata</name>
    <dbReference type="NCBI Taxonomy" id="45677"/>
    <lineage>
        <taxon>Bacteria</taxon>
        <taxon>Pseudomonadati</taxon>
        <taxon>Pseudomonadota</taxon>
        <taxon>Betaproteobacteria</taxon>
        <taxon>Burkholderiales</taxon>
        <taxon>Sphaerotilaceae</taxon>
        <taxon>Azohydromonas</taxon>
    </lineage>
</organism>
<keyword evidence="5" id="KW-0418">Kinase</keyword>